<gene>
    <name evidence="1" type="ORF">EVAR_45730_1</name>
</gene>
<organism evidence="1 2">
    <name type="scientific">Eumeta variegata</name>
    <name type="common">Bagworm moth</name>
    <name type="synonym">Eumeta japonica</name>
    <dbReference type="NCBI Taxonomy" id="151549"/>
    <lineage>
        <taxon>Eukaryota</taxon>
        <taxon>Metazoa</taxon>
        <taxon>Ecdysozoa</taxon>
        <taxon>Arthropoda</taxon>
        <taxon>Hexapoda</taxon>
        <taxon>Insecta</taxon>
        <taxon>Pterygota</taxon>
        <taxon>Neoptera</taxon>
        <taxon>Endopterygota</taxon>
        <taxon>Lepidoptera</taxon>
        <taxon>Glossata</taxon>
        <taxon>Ditrysia</taxon>
        <taxon>Tineoidea</taxon>
        <taxon>Psychidae</taxon>
        <taxon>Oiketicinae</taxon>
        <taxon>Eumeta</taxon>
    </lineage>
</organism>
<reference evidence="1 2" key="1">
    <citation type="journal article" date="2019" name="Commun. Biol.">
        <title>The bagworm genome reveals a unique fibroin gene that provides high tensile strength.</title>
        <authorList>
            <person name="Kono N."/>
            <person name="Nakamura H."/>
            <person name="Ohtoshi R."/>
            <person name="Tomita M."/>
            <person name="Numata K."/>
            <person name="Arakawa K."/>
        </authorList>
    </citation>
    <scope>NUCLEOTIDE SEQUENCE [LARGE SCALE GENOMIC DNA]</scope>
</reference>
<protein>
    <submittedName>
        <fullName evidence="1">Uncharacterized protein</fullName>
    </submittedName>
</protein>
<accession>A0A4C1WZ79</accession>
<proteinExistence type="predicted"/>
<name>A0A4C1WZ79_EUMVA</name>
<dbReference type="AlphaFoldDB" id="A0A4C1WZ79"/>
<evidence type="ECO:0000313" key="2">
    <source>
        <dbReference type="Proteomes" id="UP000299102"/>
    </source>
</evidence>
<sequence>MTAVERSIRRKRQTTRLMAIRPYELRAKVKTPAQYCCKVRLVNSLAGARRPERGYRDVRLDLPRQWTWMLESINAARAGV</sequence>
<dbReference type="Proteomes" id="UP000299102">
    <property type="component" value="Unassembled WGS sequence"/>
</dbReference>
<dbReference type="EMBL" id="BGZK01000667">
    <property type="protein sequence ID" value="GBP55407.1"/>
    <property type="molecule type" value="Genomic_DNA"/>
</dbReference>
<comment type="caution">
    <text evidence="1">The sequence shown here is derived from an EMBL/GenBank/DDBJ whole genome shotgun (WGS) entry which is preliminary data.</text>
</comment>
<keyword evidence="2" id="KW-1185">Reference proteome</keyword>
<evidence type="ECO:0000313" key="1">
    <source>
        <dbReference type="EMBL" id="GBP55407.1"/>
    </source>
</evidence>